<dbReference type="PANTHER" id="PTHR21700">
    <property type="entry name" value="TRANSTHYRETIN-LIKE FAMILY PROTEIN-RELATED"/>
    <property type="match status" value="1"/>
</dbReference>
<feature type="transmembrane region" description="Helical" evidence="2">
    <location>
        <begin position="341"/>
        <end position="364"/>
    </location>
</feature>
<keyword evidence="3" id="KW-1185">Reference proteome</keyword>
<dbReference type="InterPro" id="IPR038479">
    <property type="entry name" value="Transthyretin-like_sf"/>
</dbReference>
<dbReference type="Proteomes" id="UP000887565">
    <property type="component" value="Unplaced"/>
</dbReference>
<keyword evidence="2" id="KW-0812">Transmembrane</keyword>
<proteinExistence type="inferred from homology"/>
<feature type="transmembrane region" description="Helical" evidence="2">
    <location>
        <begin position="389"/>
        <end position="416"/>
    </location>
</feature>
<dbReference type="Gene3D" id="1.20.1070.10">
    <property type="entry name" value="Rhodopsin 7-helix transmembrane proteins"/>
    <property type="match status" value="1"/>
</dbReference>
<feature type="transmembrane region" description="Helical" evidence="2">
    <location>
        <begin position="157"/>
        <end position="180"/>
    </location>
</feature>
<sequence>MKFPRTAAIGRQIIGVHRIAVGRVVFRLPKCVSGRRLKIGSATSAMITFAVKRGSITALYITHVDKNGSFLCNYRLLIVIFPMFGKEIKYFPIILLMQLLSNDIKHKNVRQHKAGQYTRSNVKYTNLPGNNLAEQRRKCVFAQNVVHKATVIMDGTLIFYSFVFPIIFLFGIPANIVASLKLRTKAAKEPSYIYLLTQCLNCVICLTWCTMWMGMYYWTGVMLNQGPHWMMSNGLIMYAATFVIDPTCNIFITASVSLTLVGCIDRIVAIKKPVIYKTVEKKKWILGSVAVIYLIAVALTIPDAFRMNVSFNETLNEYRVYEDKAYTSGLGPKLLISARSFARIIMVFLILVLNVSIWNGFLAYRRAGKRLMESLNSEAVRSNVAEQNLALTLFVQSLLVSLGQISMSVEYVMLYFDLSGDSRWYLDTLSNLAFLSEMAVNPLDFVESSIMNLTIKIFFILCTLTIFGDAVKRCVWGRGRLICKKDIFLHCRVPVELVDHDPLKDDLMGTNITSYDGHFLIYGCGADLISPPDPYIRVKTKCNSKVEKILKSKVIRTFAPNVADFGDIFLDSY</sequence>
<dbReference type="AlphaFoldDB" id="A0A915JD19"/>
<reference evidence="4" key="1">
    <citation type="submission" date="2022-11" db="UniProtKB">
        <authorList>
            <consortium name="WormBaseParasite"/>
        </authorList>
    </citation>
    <scope>IDENTIFICATION</scope>
</reference>
<evidence type="ECO:0000313" key="4">
    <source>
        <dbReference type="WBParaSite" id="nRc.2.0.1.t24403-RA"/>
    </source>
</evidence>
<dbReference type="PANTHER" id="PTHR21700:SF46">
    <property type="entry name" value="TRANSTHYRETIN-LIKE PROTEIN 52"/>
    <property type="match status" value="1"/>
</dbReference>
<dbReference type="SUPFAM" id="SSF81321">
    <property type="entry name" value="Family A G protein-coupled receptor-like"/>
    <property type="match status" value="1"/>
</dbReference>
<accession>A0A915JD19</accession>
<keyword evidence="2" id="KW-1133">Transmembrane helix</keyword>
<evidence type="ECO:0000313" key="3">
    <source>
        <dbReference type="Proteomes" id="UP000887565"/>
    </source>
</evidence>
<organism evidence="3 4">
    <name type="scientific">Romanomermis culicivorax</name>
    <name type="common">Nematode worm</name>
    <dbReference type="NCBI Taxonomy" id="13658"/>
    <lineage>
        <taxon>Eukaryota</taxon>
        <taxon>Metazoa</taxon>
        <taxon>Ecdysozoa</taxon>
        <taxon>Nematoda</taxon>
        <taxon>Enoplea</taxon>
        <taxon>Dorylaimia</taxon>
        <taxon>Mermithida</taxon>
        <taxon>Mermithoidea</taxon>
        <taxon>Mermithidae</taxon>
        <taxon>Romanomermis</taxon>
    </lineage>
</organism>
<comment type="similarity">
    <text evidence="1">Belongs to the nematode transthyretin-like family.</text>
</comment>
<feature type="transmembrane region" description="Helical" evidence="2">
    <location>
        <begin position="235"/>
        <end position="263"/>
    </location>
</feature>
<dbReference type="WBParaSite" id="nRc.2.0.1.t24403-RA">
    <property type="protein sequence ID" value="nRc.2.0.1.t24403-RA"/>
    <property type="gene ID" value="nRc.2.0.1.g24403"/>
</dbReference>
<feature type="transmembrane region" description="Helical" evidence="2">
    <location>
        <begin position="192"/>
        <end position="215"/>
    </location>
</feature>
<evidence type="ECO:0000256" key="1">
    <source>
        <dbReference type="ARBA" id="ARBA00010112"/>
    </source>
</evidence>
<dbReference type="GO" id="GO:0009986">
    <property type="term" value="C:cell surface"/>
    <property type="evidence" value="ECO:0007669"/>
    <property type="project" value="InterPro"/>
</dbReference>
<evidence type="ECO:0000256" key="2">
    <source>
        <dbReference type="SAM" id="Phobius"/>
    </source>
</evidence>
<feature type="transmembrane region" description="Helical" evidence="2">
    <location>
        <begin position="450"/>
        <end position="471"/>
    </location>
</feature>
<dbReference type="Gene3D" id="2.60.40.3330">
    <property type="match status" value="1"/>
</dbReference>
<feature type="transmembrane region" description="Helical" evidence="2">
    <location>
        <begin position="284"/>
        <end position="301"/>
    </location>
</feature>
<dbReference type="Pfam" id="PF01060">
    <property type="entry name" value="TTR-52"/>
    <property type="match status" value="1"/>
</dbReference>
<dbReference type="InterPro" id="IPR001534">
    <property type="entry name" value="Transthyretin-like"/>
</dbReference>
<protein>
    <submittedName>
        <fullName evidence="4">Uncharacterized protein</fullName>
    </submittedName>
</protein>
<name>A0A915JD19_ROMCU</name>
<keyword evidence="2" id="KW-0472">Membrane</keyword>